<keyword evidence="3" id="KW-1185">Reference proteome</keyword>
<dbReference type="Proteomes" id="UP001176941">
    <property type="component" value="Chromosome 10"/>
</dbReference>
<evidence type="ECO:0000313" key="3">
    <source>
        <dbReference type="Proteomes" id="UP001176941"/>
    </source>
</evidence>
<feature type="compositionally biased region" description="Basic and acidic residues" evidence="1">
    <location>
        <begin position="168"/>
        <end position="195"/>
    </location>
</feature>
<evidence type="ECO:0000313" key="2">
    <source>
        <dbReference type="EMBL" id="CAI9152776.1"/>
    </source>
</evidence>
<dbReference type="EMBL" id="OX459946">
    <property type="protein sequence ID" value="CAI9152776.1"/>
    <property type="molecule type" value="Genomic_DNA"/>
</dbReference>
<evidence type="ECO:0000256" key="1">
    <source>
        <dbReference type="SAM" id="MobiDB-lite"/>
    </source>
</evidence>
<feature type="region of interest" description="Disordered" evidence="1">
    <location>
        <begin position="168"/>
        <end position="197"/>
    </location>
</feature>
<proteinExistence type="predicted"/>
<gene>
    <name evidence="2" type="ORF">MRATA1EN1_LOCUS1738</name>
</gene>
<feature type="region of interest" description="Disordered" evidence="1">
    <location>
        <begin position="251"/>
        <end position="271"/>
    </location>
</feature>
<accession>A0ABN8XYU8</accession>
<name>A0ABN8XYU8_RANTA</name>
<protein>
    <submittedName>
        <fullName evidence="2">Uncharacterized protein</fullName>
    </submittedName>
</protein>
<organism evidence="2 3">
    <name type="scientific">Rangifer tarandus platyrhynchus</name>
    <name type="common">Svalbard reindeer</name>
    <dbReference type="NCBI Taxonomy" id="3082113"/>
    <lineage>
        <taxon>Eukaryota</taxon>
        <taxon>Metazoa</taxon>
        <taxon>Chordata</taxon>
        <taxon>Craniata</taxon>
        <taxon>Vertebrata</taxon>
        <taxon>Euteleostomi</taxon>
        <taxon>Mammalia</taxon>
        <taxon>Eutheria</taxon>
        <taxon>Laurasiatheria</taxon>
        <taxon>Artiodactyla</taxon>
        <taxon>Ruminantia</taxon>
        <taxon>Pecora</taxon>
        <taxon>Cervidae</taxon>
        <taxon>Odocoileinae</taxon>
        <taxon>Rangifer</taxon>
    </lineage>
</organism>
<sequence>MLVEGGFRRETPRNLLPRENKGRCRARAWLVPGAPRRPPGPGDFLLCPLEPGSVHTGTPAPHLALAETTQTVRYDITCFRAGERDRYSRLLLFLKVRSRDQSSDELCNSVTTVITQDLNYPKYVTKASAASKRKRCYSLPEKGVTAQPFQLQQILKDELYGTSLRTEKRMSTAKRTPERSYTLWDHDRSSKHQPEKGTLGPAWEVVLCAAESRLPGATGLCSVTAPAGPVSGAGPVFGFMRTLTAVRQKFSTQQQGDVSGQEARQSGGGMNQSALGFCSTVS</sequence>
<reference evidence="2" key="1">
    <citation type="submission" date="2023-04" db="EMBL/GenBank/DDBJ databases">
        <authorList>
            <consortium name="ELIXIR-Norway"/>
        </authorList>
    </citation>
    <scope>NUCLEOTIDE SEQUENCE [LARGE SCALE GENOMIC DNA]</scope>
</reference>
<feature type="compositionally biased region" description="Polar residues" evidence="1">
    <location>
        <begin position="251"/>
        <end position="264"/>
    </location>
</feature>